<reference evidence="3 4" key="1">
    <citation type="submission" date="2019-02" db="EMBL/GenBank/DDBJ databases">
        <title>Deep-cultivation of Planctomycetes and their phenomic and genomic characterization uncovers novel biology.</title>
        <authorList>
            <person name="Wiegand S."/>
            <person name="Jogler M."/>
            <person name="Boedeker C."/>
            <person name="Pinto D."/>
            <person name="Vollmers J."/>
            <person name="Rivas-Marin E."/>
            <person name="Kohn T."/>
            <person name="Peeters S.H."/>
            <person name="Heuer A."/>
            <person name="Rast P."/>
            <person name="Oberbeckmann S."/>
            <person name="Bunk B."/>
            <person name="Jeske O."/>
            <person name="Meyerdierks A."/>
            <person name="Storesund J.E."/>
            <person name="Kallscheuer N."/>
            <person name="Luecker S."/>
            <person name="Lage O.M."/>
            <person name="Pohl T."/>
            <person name="Merkel B.J."/>
            <person name="Hornburger P."/>
            <person name="Mueller R.-W."/>
            <person name="Bruemmer F."/>
            <person name="Labrenz M."/>
            <person name="Spormann A.M."/>
            <person name="Op Den Camp H."/>
            <person name="Overmann J."/>
            <person name="Amann R."/>
            <person name="Jetten M.S.M."/>
            <person name="Mascher T."/>
            <person name="Medema M.H."/>
            <person name="Devos D.P."/>
            <person name="Kaster A.-K."/>
            <person name="Ovreas L."/>
            <person name="Rohde M."/>
            <person name="Galperin M.Y."/>
            <person name="Jogler C."/>
        </authorList>
    </citation>
    <scope>NUCLEOTIDE SEQUENCE [LARGE SCALE GENOMIC DNA]</scope>
    <source>
        <strain evidence="3 4">Pla123a</strain>
    </source>
</reference>
<dbReference type="AlphaFoldDB" id="A0A5C5ZF59"/>
<organism evidence="3 4">
    <name type="scientific">Posidoniimonas polymericola</name>
    <dbReference type="NCBI Taxonomy" id="2528002"/>
    <lineage>
        <taxon>Bacteria</taxon>
        <taxon>Pseudomonadati</taxon>
        <taxon>Planctomycetota</taxon>
        <taxon>Planctomycetia</taxon>
        <taxon>Pirellulales</taxon>
        <taxon>Lacipirellulaceae</taxon>
        <taxon>Posidoniimonas</taxon>
    </lineage>
</organism>
<dbReference type="Proteomes" id="UP000318478">
    <property type="component" value="Unassembled WGS sequence"/>
</dbReference>
<dbReference type="InterPro" id="IPR011453">
    <property type="entry name" value="DUF1559"/>
</dbReference>
<feature type="region of interest" description="Disordered" evidence="1">
    <location>
        <begin position="290"/>
        <end position="312"/>
    </location>
</feature>
<feature type="domain" description="DUF1559" evidence="2">
    <location>
        <begin position="40"/>
        <end position="338"/>
    </location>
</feature>
<evidence type="ECO:0000256" key="1">
    <source>
        <dbReference type="SAM" id="MobiDB-lite"/>
    </source>
</evidence>
<gene>
    <name evidence="3" type="primary">xcpT_3</name>
    <name evidence="3" type="ORF">Pla123a_08220</name>
</gene>
<evidence type="ECO:0000313" key="3">
    <source>
        <dbReference type="EMBL" id="TWT86014.1"/>
    </source>
</evidence>
<dbReference type="Pfam" id="PF07596">
    <property type="entry name" value="SBP_bac_10"/>
    <property type="match status" value="1"/>
</dbReference>
<protein>
    <submittedName>
        <fullName evidence="3">Type II secretion system protein G</fullName>
    </submittedName>
</protein>
<dbReference type="NCBIfam" id="TIGR02532">
    <property type="entry name" value="IV_pilin_GFxxxE"/>
    <property type="match status" value="1"/>
</dbReference>
<comment type="caution">
    <text evidence="3">The sequence shown here is derived from an EMBL/GenBank/DDBJ whole genome shotgun (WGS) entry which is preliminary data.</text>
</comment>
<keyword evidence="4" id="KW-1185">Reference proteome</keyword>
<name>A0A5C5ZF59_9BACT</name>
<evidence type="ECO:0000259" key="2">
    <source>
        <dbReference type="Pfam" id="PF07596"/>
    </source>
</evidence>
<dbReference type="RefSeq" id="WP_146584225.1">
    <property type="nucleotide sequence ID" value="NZ_SJPO01000001.1"/>
</dbReference>
<dbReference type="InterPro" id="IPR012902">
    <property type="entry name" value="N_methyl_site"/>
</dbReference>
<proteinExistence type="predicted"/>
<accession>A0A5C5ZF59</accession>
<evidence type="ECO:0000313" key="4">
    <source>
        <dbReference type="Proteomes" id="UP000318478"/>
    </source>
</evidence>
<sequence length="366" mass="39833">MSVSKRARSTGRLRAFTLVELLVVIAIIGVLIALLLPAVQAAREAARRNTCKNNLKQIGLAAINYESTHREFPSGGWGFKWVGDPDWGVGEKQPGGWIFGIAAYIEEAAVAQIGQGISGGITGKDTPKKLAIAQQMEHAVGTFICPSRRSVEPFPSLDSSGNPIQPPWNASAPAFYAKSDYAANGGGDKLKLGQGPDARCYNAYPTCQALGDGWTWPPGSDYYKRWDGIVGYRRGAKLRQVTDGASKTALAGEKYLSSDMYIDGRHDGDNNSMYEGFDWDTVRWTGSQQNDETFEDQGKLPQRDKPDGNARETFAERFGSPHAAVNMVYCDGSVHSINLDVNAEVWNAVGRRNGGDTGRERFSSDN</sequence>
<dbReference type="PANTHER" id="PTHR30093:SF2">
    <property type="entry name" value="TYPE II SECRETION SYSTEM PROTEIN H"/>
    <property type="match status" value="1"/>
</dbReference>
<dbReference type="PANTHER" id="PTHR30093">
    <property type="entry name" value="GENERAL SECRETION PATHWAY PROTEIN G"/>
    <property type="match status" value="1"/>
</dbReference>
<dbReference type="Pfam" id="PF07963">
    <property type="entry name" value="N_methyl"/>
    <property type="match status" value="1"/>
</dbReference>
<dbReference type="EMBL" id="SJPO01000001">
    <property type="protein sequence ID" value="TWT86014.1"/>
    <property type="molecule type" value="Genomic_DNA"/>
</dbReference>
<dbReference type="SUPFAM" id="SSF54523">
    <property type="entry name" value="Pili subunits"/>
    <property type="match status" value="1"/>
</dbReference>
<dbReference type="Gene3D" id="3.30.700.10">
    <property type="entry name" value="Glycoprotein, Type 4 Pilin"/>
    <property type="match status" value="1"/>
</dbReference>
<feature type="compositionally biased region" description="Basic and acidic residues" evidence="1">
    <location>
        <begin position="296"/>
        <end position="312"/>
    </location>
</feature>
<dbReference type="InterPro" id="IPR045584">
    <property type="entry name" value="Pilin-like"/>
</dbReference>
<dbReference type="OrthoDB" id="249777at2"/>